<dbReference type="Gene3D" id="2.60.40.10">
    <property type="entry name" value="Immunoglobulins"/>
    <property type="match status" value="1"/>
</dbReference>
<keyword evidence="1" id="KW-0812">Transmembrane</keyword>
<accession>A0A5S9F2W0</accession>
<dbReference type="Gene3D" id="3.40.50.880">
    <property type="match status" value="1"/>
</dbReference>
<dbReference type="SUPFAM" id="SSF53300">
    <property type="entry name" value="vWA-like"/>
    <property type="match status" value="1"/>
</dbReference>
<evidence type="ECO:0000313" key="3">
    <source>
        <dbReference type="EMBL" id="BBM82542.1"/>
    </source>
</evidence>
<dbReference type="InterPro" id="IPR029062">
    <property type="entry name" value="Class_I_gatase-like"/>
</dbReference>
<dbReference type="InterPro" id="IPR036465">
    <property type="entry name" value="vWFA_dom_sf"/>
</dbReference>
<dbReference type="Proteomes" id="UP000326354">
    <property type="component" value="Chromosome"/>
</dbReference>
<gene>
    <name evidence="3" type="ORF">UABAM_00885</name>
</gene>
<dbReference type="PANTHER" id="PTHR37947:SF1">
    <property type="entry name" value="BLL2462 PROTEIN"/>
    <property type="match status" value="1"/>
</dbReference>
<dbReference type="KEGG" id="uam:UABAM_00885"/>
<dbReference type="Gene3D" id="3.40.50.410">
    <property type="entry name" value="von Willebrand factor, type A domain"/>
    <property type="match status" value="1"/>
</dbReference>
<evidence type="ECO:0000256" key="1">
    <source>
        <dbReference type="SAM" id="Phobius"/>
    </source>
</evidence>
<dbReference type="RefSeq" id="WP_151966782.1">
    <property type="nucleotide sequence ID" value="NZ_AP019860.1"/>
</dbReference>
<keyword evidence="1" id="KW-1133">Transmembrane helix</keyword>
<keyword evidence="4" id="KW-1185">Reference proteome</keyword>
<protein>
    <submittedName>
        <fullName evidence="3">Membrane protein</fullName>
    </submittedName>
</protein>
<name>A0A5S9F2W0_UABAM</name>
<dbReference type="EMBL" id="AP019860">
    <property type="protein sequence ID" value="BBM82542.1"/>
    <property type="molecule type" value="Genomic_DNA"/>
</dbReference>
<feature type="transmembrane region" description="Helical" evidence="1">
    <location>
        <begin position="755"/>
        <end position="773"/>
    </location>
</feature>
<dbReference type="InterPro" id="IPR002035">
    <property type="entry name" value="VWF_A"/>
</dbReference>
<dbReference type="CDD" id="cd00198">
    <property type="entry name" value="vWFA"/>
    <property type="match status" value="1"/>
</dbReference>
<feature type="domain" description="VWFA" evidence="2">
    <location>
        <begin position="88"/>
        <end position="247"/>
    </location>
</feature>
<feature type="transmembrane region" description="Helical" evidence="1">
    <location>
        <begin position="25"/>
        <end position="42"/>
    </location>
</feature>
<dbReference type="PANTHER" id="PTHR37947">
    <property type="entry name" value="BLL2462 PROTEIN"/>
    <property type="match status" value="1"/>
</dbReference>
<dbReference type="AlphaFoldDB" id="A0A5S9F2W0"/>
<organism evidence="3 4">
    <name type="scientific">Uabimicrobium amorphum</name>
    <dbReference type="NCBI Taxonomy" id="2596890"/>
    <lineage>
        <taxon>Bacteria</taxon>
        <taxon>Pseudomonadati</taxon>
        <taxon>Planctomycetota</taxon>
        <taxon>Candidatus Uabimicrobiia</taxon>
        <taxon>Candidatus Uabimicrobiales</taxon>
        <taxon>Candidatus Uabimicrobiaceae</taxon>
        <taxon>Candidatus Uabimicrobium</taxon>
    </lineage>
</organism>
<proteinExistence type="predicted"/>
<keyword evidence="1" id="KW-0472">Membrane</keyword>
<dbReference type="PROSITE" id="PS50234">
    <property type="entry name" value="VWFA"/>
    <property type="match status" value="1"/>
</dbReference>
<reference evidence="3 4" key="1">
    <citation type="submission" date="2019-08" db="EMBL/GenBank/DDBJ databases">
        <title>Complete genome sequence of Candidatus Uab amorphum.</title>
        <authorList>
            <person name="Shiratori T."/>
            <person name="Suzuki S."/>
            <person name="Kakizawa Y."/>
            <person name="Ishida K."/>
        </authorList>
    </citation>
    <scope>NUCLEOTIDE SEQUENCE [LARGE SCALE GENOMIC DNA]</scope>
    <source>
        <strain evidence="3 4">SRT547</strain>
    </source>
</reference>
<feature type="transmembrane region" description="Helical" evidence="1">
    <location>
        <begin position="51"/>
        <end position="72"/>
    </location>
</feature>
<sequence>MFGFFIANNEQVTHTFKFNTEIPEWGIATVVAVMLVWIYFCYKREVGCQSVLARGFLGLLRLAVLLILLVILCEPVWEETRSEVKKSNLLFLLDSSVSMNTKDRYPDEKEQQKLVTAITKAGSTKEINQSTRVEIIQNIVNGSKRLKELKDECNVHFFKFDTALSKLSLPPDWKVIEAEGKKTDIYGHIKKAIDSMQGRTTTAVYVFTDGQHNTGHLSSQEVGEFAYQKEIPIYTVGVGSTLKKKDIILTAVEAPEMALKDDNVPFEVEVKHVGYQGETVSIYLKWGEITLAEKSMTLGPEETRQRIIIPHTFQNPGDYNITVHVVEQPYEANTDNNIRQHNIRIIEEKLRVLYLEGPPRWEYRYLRNALIRDRTITANTWLFSADSRFPQDKSIDAPVISGFPSEEEIAEYHCIIIGDVGLEHLDPDRQKLLTDYVKEQGGGLVFISGERHNPTEYWGSDLAPLLPIFVNSANELTPPFATPYGISLTAEGKTHSIMRLLSENETNTQLWENQRVGLPPYYWYYPVDKVKPGATILALNRETRSKLFTTQFYGRGKTFFSAIDSTWRWRYIHGDRYFYRFWGQVIRHISKGILLGKGRQYYLRVDNSQYVVGDMVNITLKVVDNRKNEEIDEEEWLVYYSAPGSGRKEKKLKKNPSEAGTFQGSLVVSEVGNYKIWFKTPEDKEISVLFNVEAPLAESGKSELNDSDLKKLSQKTKGKYLKIYDLESSLVDLEPIKETIPIQVRSQSILDKNDWVMWLLLLVLTIYTLEWVLRKAFRLL</sequence>
<evidence type="ECO:0000313" key="4">
    <source>
        <dbReference type="Proteomes" id="UP000326354"/>
    </source>
</evidence>
<dbReference type="InterPro" id="IPR013783">
    <property type="entry name" value="Ig-like_fold"/>
</dbReference>
<dbReference type="SUPFAM" id="SSF52317">
    <property type="entry name" value="Class I glutamine amidotransferase-like"/>
    <property type="match status" value="1"/>
</dbReference>
<evidence type="ECO:0000259" key="2">
    <source>
        <dbReference type="PROSITE" id="PS50234"/>
    </source>
</evidence>
<dbReference type="OrthoDB" id="252901at2"/>